<name>A0A1G1VTQ0_9BACT</name>
<feature type="transmembrane region" description="Helical" evidence="1">
    <location>
        <begin position="76"/>
        <end position="98"/>
    </location>
</feature>
<accession>A0A1G1VTQ0</accession>
<feature type="transmembrane region" description="Helical" evidence="1">
    <location>
        <begin position="5"/>
        <end position="23"/>
    </location>
</feature>
<proteinExistence type="predicted"/>
<evidence type="ECO:0000313" key="2">
    <source>
        <dbReference type="EMBL" id="OGY18730.1"/>
    </source>
</evidence>
<reference evidence="2 3" key="1">
    <citation type="journal article" date="2016" name="Nat. Commun.">
        <title>Thousands of microbial genomes shed light on interconnected biogeochemical processes in an aquifer system.</title>
        <authorList>
            <person name="Anantharaman K."/>
            <person name="Brown C.T."/>
            <person name="Hug L.A."/>
            <person name="Sharon I."/>
            <person name="Castelle C.J."/>
            <person name="Probst A.J."/>
            <person name="Thomas B.C."/>
            <person name="Singh A."/>
            <person name="Wilkins M.J."/>
            <person name="Karaoz U."/>
            <person name="Brodie E.L."/>
            <person name="Williams K.H."/>
            <person name="Hubbard S.S."/>
            <person name="Banfield J.F."/>
        </authorList>
    </citation>
    <scope>NUCLEOTIDE SEQUENCE [LARGE SCALE GENOMIC DNA]</scope>
</reference>
<keyword evidence="1" id="KW-1133">Transmembrane helix</keyword>
<gene>
    <name evidence="2" type="ORF">A2786_04520</name>
</gene>
<dbReference type="EMBL" id="MHCJ01000003">
    <property type="protein sequence ID" value="OGY18730.1"/>
    <property type="molecule type" value="Genomic_DNA"/>
</dbReference>
<keyword evidence="1" id="KW-0812">Transmembrane</keyword>
<evidence type="ECO:0000313" key="3">
    <source>
        <dbReference type="Proteomes" id="UP000179233"/>
    </source>
</evidence>
<comment type="caution">
    <text evidence="2">The sequence shown here is derived from an EMBL/GenBank/DDBJ whole genome shotgun (WGS) entry which is preliminary data.</text>
</comment>
<evidence type="ECO:0000256" key="1">
    <source>
        <dbReference type="SAM" id="Phobius"/>
    </source>
</evidence>
<keyword evidence="1" id="KW-0472">Membrane</keyword>
<feature type="transmembrane region" description="Helical" evidence="1">
    <location>
        <begin position="43"/>
        <end position="64"/>
    </location>
</feature>
<protein>
    <submittedName>
        <fullName evidence="2">Uncharacterized protein</fullName>
    </submittedName>
</protein>
<dbReference type="AlphaFoldDB" id="A0A1G1VTQ0"/>
<organism evidence="2 3">
    <name type="scientific">Candidatus Chisholmbacteria bacterium RIFCSPHIGHO2_01_FULL_52_32</name>
    <dbReference type="NCBI Taxonomy" id="1797591"/>
    <lineage>
        <taxon>Bacteria</taxon>
        <taxon>Candidatus Chisholmiibacteriota</taxon>
    </lineage>
</organism>
<dbReference type="Proteomes" id="UP000179233">
    <property type="component" value="Unassembled WGS sequence"/>
</dbReference>
<sequence length="115" mass="13445">MKDEWISYTAGVTQFLFSVYYFFTAFRISAIYQNLNVPQPNPVFQNLPAILFLFFAIANLYYGYARKTVTKKGKQIRYSSIISIILMILPFAVMYFFAYFSSMNVLKSIQEMGVY</sequence>